<gene>
    <name evidence="2" type="ORF">F1D05_16975</name>
</gene>
<dbReference type="RefSeq" id="WP_185448576.1">
    <property type="nucleotide sequence ID" value="NZ_CP043661.1"/>
</dbReference>
<reference evidence="3" key="1">
    <citation type="submission" date="2019-09" db="EMBL/GenBank/DDBJ databases">
        <title>Antimicrobial potential of Antarctic Bacteria.</title>
        <authorList>
            <person name="Benaud N."/>
            <person name="Edwards R.J."/>
            <person name="Ferrari B.C."/>
        </authorList>
    </citation>
    <scope>NUCLEOTIDE SEQUENCE [LARGE SCALE GENOMIC DNA]</scope>
    <source>
        <strain evidence="3">SPB151</strain>
    </source>
</reference>
<keyword evidence="3" id="KW-1185">Reference proteome</keyword>
<keyword evidence="1" id="KW-0732">Signal</keyword>
<accession>A0A7G6WZ84</accession>
<feature type="signal peptide" evidence="1">
    <location>
        <begin position="1"/>
        <end position="24"/>
    </location>
</feature>
<evidence type="ECO:0000313" key="3">
    <source>
        <dbReference type="Proteomes" id="UP000515563"/>
    </source>
</evidence>
<sequence length="416" mass="44831">MKHAAAVLTLALLTVGLTAPTATAADSAPTDVKVSWKDDTFQFIHVTWSEDAPQPNRIVVRKVGETTERAGWHVTADGANAFDVPKSAVRQGSTVKDVLEIGVAAGTEAGETSPVAVSAAFDIHYPAQPLFEDMWPAGTNTLTARWYGWNYQDPNPGDPLDRADPVTFNPTYQIGSAAPVLIGKPTTETTVFFAGPKPPYDFYVWSENEWARGVDSARGHARTTAFTASVPSWVVAGTSTVVSGTYAGPSTARVTLQARNSATSAWYAVAGSDFSGSKYRFAIPSQGTRQYRVAIGNRSDGLTAWYGGYSAAVTTTVQQKVTTDGSRTVHRYYGEAPQMYVYVSPAIEGAAAMQRWNGKVWVFVQNVNLRNGWGRNAISRASLGSTTYRYYVPNHLYGGNLVAAAYSPNFVITVQP</sequence>
<organism evidence="2 3">
    <name type="scientific">Kribbella qitaiheensis</name>
    <dbReference type="NCBI Taxonomy" id="1544730"/>
    <lineage>
        <taxon>Bacteria</taxon>
        <taxon>Bacillati</taxon>
        <taxon>Actinomycetota</taxon>
        <taxon>Actinomycetes</taxon>
        <taxon>Propionibacteriales</taxon>
        <taxon>Kribbellaceae</taxon>
        <taxon>Kribbella</taxon>
    </lineage>
</organism>
<feature type="chain" id="PRO_5028976436" evidence="1">
    <location>
        <begin position="25"/>
        <end position="416"/>
    </location>
</feature>
<evidence type="ECO:0000256" key="1">
    <source>
        <dbReference type="SAM" id="SignalP"/>
    </source>
</evidence>
<dbReference type="EMBL" id="CP043661">
    <property type="protein sequence ID" value="QNE19299.1"/>
    <property type="molecule type" value="Genomic_DNA"/>
</dbReference>
<reference evidence="2 3" key="2">
    <citation type="journal article" date="2020" name="Microbiol. Resour. Announc.">
        <title>Antarctic desert soil bacteria exhibit high novel natural product potential, evaluated through long-read genome sequencing and comparative genomics.</title>
        <authorList>
            <person name="Benaud N."/>
            <person name="Edwards R.J."/>
            <person name="Amos T.G."/>
            <person name="D'Agostino P.M."/>
            <person name="Gutierrez-Chavez C."/>
            <person name="Montgomery K."/>
            <person name="Nicetic I."/>
            <person name="Ferrari B.C."/>
        </authorList>
    </citation>
    <scope>NUCLEOTIDE SEQUENCE [LARGE SCALE GENOMIC DNA]</scope>
    <source>
        <strain evidence="2 3">SPB151</strain>
    </source>
</reference>
<protein>
    <submittedName>
        <fullName evidence="2">Uncharacterized protein</fullName>
    </submittedName>
</protein>
<dbReference type="Proteomes" id="UP000515563">
    <property type="component" value="Chromosome"/>
</dbReference>
<evidence type="ECO:0000313" key="2">
    <source>
        <dbReference type="EMBL" id="QNE19299.1"/>
    </source>
</evidence>
<name>A0A7G6WZ84_9ACTN</name>
<proteinExistence type="predicted"/>
<dbReference type="AlphaFoldDB" id="A0A7G6WZ84"/>
<dbReference type="KEGG" id="kqi:F1D05_16975"/>